<dbReference type="Proteomes" id="UP001143328">
    <property type="component" value="Unassembled WGS sequence"/>
</dbReference>
<keyword evidence="8 10" id="KW-0924">Ammonia transport</keyword>
<feature type="transmembrane region" description="Helical" evidence="10">
    <location>
        <begin position="130"/>
        <end position="152"/>
    </location>
</feature>
<feature type="transmembrane region" description="Helical" evidence="10">
    <location>
        <begin position="316"/>
        <end position="336"/>
    </location>
</feature>
<dbReference type="RefSeq" id="WP_271193790.1">
    <property type="nucleotide sequence ID" value="NZ_BSFN01000001.1"/>
</dbReference>
<feature type="transmembrane region" description="Helical" evidence="10">
    <location>
        <begin position="292"/>
        <end position="310"/>
    </location>
</feature>
<dbReference type="GO" id="GO:0008519">
    <property type="term" value="F:ammonium channel activity"/>
    <property type="evidence" value="ECO:0007669"/>
    <property type="project" value="InterPro"/>
</dbReference>
<keyword evidence="7 10" id="KW-0472">Membrane</keyword>
<dbReference type="GO" id="GO:0005886">
    <property type="term" value="C:plasma membrane"/>
    <property type="evidence" value="ECO:0007669"/>
    <property type="project" value="UniProtKB-SubCell"/>
</dbReference>
<protein>
    <recommendedName>
        <fullName evidence="9 10">Ammonium transporter</fullName>
    </recommendedName>
</protein>
<keyword evidence="6 10" id="KW-1133">Transmembrane helix</keyword>
<feature type="domain" description="Ammonium transporter AmtB-like" evidence="12">
    <location>
        <begin position="34"/>
        <end position="436"/>
    </location>
</feature>
<dbReference type="AlphaFoldDB" id="A0A9W6K5Y0"/>
<evidence type="ECO:0000256" key="5">
    <source>
        <dbReference type="ARBA" id="ARBA00022692"/>
    </source>
</evidence>
<feature type="transmembrane region" description="Helical" evidence="10">
    <location>
        <begin position="67"/>
        <end position="87"/>
    </location>
</feature>
<reference evidence="13" key="1">
    <citation type="journal article" date="2014" name="Int. J. Syst. Evol. Microbiol.">
        <title>Complete genome sequence of Corynebacterium casei LMG S-19264T (=DSM 44701T), isolated from a smear-ripened cheese.</title>
        <authorList>
            <consortium name="US DOE Joint Genome Institute (JGI-PGF)"/>
            <person name="Walter F."/>
            <person name="Albersmeier A."/>
            <person name="Kalinowski J."/>
            <person name="Ruckert C."/>
        </authorList>
    </citation>
    <scope>NUCLEOTIDE SEQUENCE</scope>
    <source>
        <strain evidence="13">VKM B-2935</strain>
    </source>
</reference>
<evidence type="ECO:0000256" key="3">
    <source>
        <dbReference type="ARBA" id="ARBA00022448"/>
    </source>
</evidence>
<feature type="chain" id="PRO_5040717894" description="Ammonium transporter" evidence="11">
    <location>
        <begin position="24"/>
        <end position="438"/>
    </location>
</feature>
<evidence type="ECO:0000313" key="14">
    <source>
        <dbReference type="Proteomes" id="UP001143328"/>
    </source>
</evidence>
<evidence type="ECO:0000256" key="11">
    <source>
        <dbReference type="SAM" id="SignalP"/>
    </source>
</evidence>
<evidence type="ECO:0000313" key="13">
    <source>
        <dbReference type="EMBL" id="GLK87548.1"/>
    </source>
</evidence>
<comment type="caution">
    <text evidence="13">The sequence shown here is derived from an EMBL/GenBank/DDBJ whole genome shotgun (WGS) entry which is preliminary data.</text>
</comment>
<reference evidence="13" key="2">
    <citation type="submission" date="2023-01" db="EMBL/GenBank/DDBJ databases">
        <authorList>
            <person name="Sun Q."/>
            <person name="Evtushenko L."/>
        </authorList>
    </citation>
    <scope>NUCLEOTIDE SEQUENCE</scope>
    <source>
        <strain evidence="13">VKM B-2935</strain>
    </source>
</reference>
<evidence type="ECO:0000256" key="10">
    <source>
        <dbReference type="RuleBase" id="RU362002"/>
    </source>
</evidence>
<evidence type="ECO:0000256" key="6">
    <source>
        <dbReference type="ARBA" id="ARBA00022989"/>
    </source>
</evidence>
<feature type="transmembrane region" description="Helical" evidence="10">
    <location>
        <begin position="159"/>
        <end position="180"/>
    </location>
</feature>
<keyword evidence="3 10" id="KW-0813">Transport</keyword>
<feature type="signal peptide" evidence="11">
    <location>
        <begin position="1"/>
        <end position="23"/>
    </location>
</feature>
<dbReference type="PANTHER" id="PTHR43029">
    <property type="entry name" value="AMMONIUM TRANSPORTER MEP2"/>
    <property type="match status" value="1"/>
</dbReference>
<gene>
    <name evidence="13" type="primary">amt-1</name>
    <name evidence="13" type="ORF">GCM10017655_06100</name>
</gene>
<feature type="transmembrane region" description="Helical" evidence="10">
    <location>
        <begin position="261"/>
        <end position="280"/>
    </location>
</feature>
<dbReference type="PANTHER" id="PTHR43029:SF10">
    <property type="entry name" value="AMMONIUM TRANSPORTER MEP2"/>
    <property type="match status" value="1"/>
</dbReference>
<sequence length="438" mass="45492">MTLRKLAGLGALLSLVTPGLAMADEVVLNTGDTAWMLTATALVLFMTIPGLALFYGGMVRSKNILSVMMQCFAITGLISILWVVYGYSMTFDVTGMEQGVVNFNSFVGGLSKAFLAGVTPASLTYAVPEAVFITFQMTFAIITPALIVGAFAERMKFSAMLIFMAVWFTLVYAPIAHMVWSGNGGLMWDWGVLDFAGGTVVHINAGVAGLVACIVLGKRKGYPTTPMAPHNLGYTLVGAAMLWIGWFGFNAGSAVAANGTAGMAMLVTQIATAAAALGWMFAEWITHGKPSALGIASGVVAGLVGITPAAGTVGPMGALVIGLAAGVICFFCATTLKRKLGYDDSLDAFGVHGIGGIVGAILTGVFAAPALGGFGTVEDIGAQVITQLKGVGFTVLYTAIVTFVILKVLDLVIGLRVSEEEETVGLDLAQHNERGYNL</sequence>
<comment type="subcellular location">
    <subcellularLocation>
        <location evidence="1 10">Cell membrane</location>
        <topology evidence="1 10">Multi-pass membrane protein</topology>
    </subcellularLocation>
</comment>
<evidence type="ECO:0000256" key="7">
    <source>
        <dbReference type="ARBA" id="ARBA00023136"/>
    </source>
</evidence>
<keyword evidence="11" id="KW-0732">Signal</keyword>
<dbReference type="Pfam" id="PF00909">
    <property type="entry name" value="Ammonium_transp"/>
    <property type="match status" value="1"/>
</dbReference>
<name>A0A9W6K5Y0_9PSED</name>
<dbReference type="SUPFAM" id="SSF111352">
    <property type="entry name" value="Ammonium transporter"/>
    <property type="match status" value="1"/>
</dbReference>
<evidence type="ECO:0000256" key="4">
    <source>
        <dbReference type="ARBA" id="ARBA00022475"/>
    </source>
</evidence>
<comment type="similarity">
    <text evidence="2 10">Belongs to the ammonia transporter channel (TC 1.A.11.2) family.</text>
</comment>
<dbReference type="Gene3D" id="1.10.3430.10">
    <property type="entry name" value="Ammonium transporter AmtB like domains"/>
    <property type="match status" value="1"/>
</dbReference>
<feature type="transmembrane region" description="Helical" evidence="10">
    <location>
        <begin position="348"/>
        <end position="371"/>
    </location>
</feature>
<evidence type="ECO:0000256" key="8">
    <source>
        <dbReference type="ARBA" id="ARBA00023177"/>
    </source>
</evidence>
<evidence type="ECO:0000256" key="9">
    <source>
        <dbReference type="ARBA" id="ARBA00050025"/>
    </source>
</evidence>
<keyword evidence="5 10" id="KW-0812">Transmembrane</keyword>
<organism evidence="13 14">
    <name type="scientific">Pseudomonas turukhanskensis</name>
    <dbReference type="NCBI Taxonomy" id="1806536"/>
    <lineage>
        <taxon>Bacteria</taxon>
        <taxon>Pseudomonadati</taxon>
        <taxon>Pseudomonadota</taxon>
        <taxon>Gammaproteobacteria</taxon>
        <taxon>Pseudomonadales</taxon>
        <taxon>Pseudomonadaceae</taxon>
        <taxon>Pseudomonas</taxon>
    </lineage>
</organism>
<feature type="transmembrane region" description="Helical" evidence="10">
    <location>
        <begin position="192"/>
        <end position="216"/>
    </location>
</feature>
<dbReference type="InterPro" id="IPR029020">
    <property type="entry name" value="Ammonium/urea_transptr"/>
</dbReference>
<dbReference type="InterPro" id="IPR001905">
    <property type="entry name" value="Ammonium_transpt"/>
</dbReference>
<evidence type="ECO:0000259" key="12">
    <source>
        <dbReference type="Pfam" id="PF00909"/>
    </source>
</evidence>
<dbReference type="NCBIfam" id="TIGR00836">
    <property type="entry name" value="amt"/>
    <property type="match status" value="1"/>
</dbReference>
<keyword evidence="14" id="KW-1185">Reference proteome</keyword>
<dbReference type="EMBL" id="BSFN01000001">
    <property type="protein sequence ID" value="GLK87548.1"/>
    <property type="molecule type" value="Genomic_DNA"/>
</dbReference>
<feature type="transmembrane region" description="Helical" evidence="10">
    <location>
        <begin position="228"/>
        <end position="249"/>
    </location>
</feature>
<proteinExistence type="inferred from homology"/>
<feature type="transmembrane region" description="Helical" evidence="10">
    <location>
        <begin position="391"/>
        <end position="409"/>
    </location>
</feature>
<accession>A0A9W6K5Y0</accession>
<evidence type="ECO:0000256" key="1">
    <source>
        <dbReference type="ARBA" id="ARBA00004651"/>
    </source>
</evidence>
<evidence type="ECO:0000256" key="2">
    <source>
        <dbReference type="ARBA" id="ARBA00005887"/>
    </source>
</evidence>
<dbReference type="FunFam" id="1.10.3430.10:FF:000007">
    <property type="entry name" value="Ammonium transporter"/>
    <property type="match status" value="1"/>
</dbReference>
<dbReference type="InterPro" id="IPR018047">
    <property type="entry name" value="Ammonium_transpt_CS"/>
</dbReference>
<feature type="transmembrane region" description="Helical" evidence="10">
    <location>
        <begin position="33"/>
        <end position="55"/>
    </location>
</feature>
<dbReference type="InterPro" id="IPR024041">
    <property type="entry name" value="NH4_transpt_AmtB-like_dom"/>
</dbReference>
<keyword evidence="4" id="KW-1003">Cell membrane</keyword>
<dbReference type="PROSITE" id="PS01219">
    <property type="entry name" value="AMMONIUM_TRANSP"/>
    <property type="match status" value="1"/>
</dbReference>